<evidence type="ECO:0000313" key="8">
    <source>
        <dbReference type="Proteomes" id="UP001243717"/>
    </source>
</evidence>
<evidence type="ECO:0000313" key="7">
    <source>
        <dbReference type="EMBL" id="MDQ8193276.1"/>
    </source>
</evidence>
<evidence type="ECO:0000256" key="4">
    <source>
        <dbReference type="ARBA" id="ARBA00023008"/>
    </source>
</evidence>
<protein>
    <submittedName>
        <fullName evidence="7">Plastocyanin/azurin family copper-binding protein</fullName>
    </submittedName>
</protein>
<feature type="chain" id="PRO_5045528078" evidence="5">
    <location>
        <begin position="21"/>
        <end position="179"/>
    </location>
</feature>
<dbReference type="InterPro" id="IPR000923">
    <property type="entry name" value="BlueCu_1"/>
</dbReference>
<dbReference type="InterPro" id="IPR008972">
    <property type="entry name" value="Cupredoxin"/>
</dbReference>
<dbReference type="RefSeq" id="WP_308983780.1">
    <property type="nucleotide sequence ID" value="NZ_JARXIC010000003.1"/>
</dbReference>
<name>A0ABU1AET2_9BACT</name>
<keyword evidence="2" id="KW-0479">Metal-binding</keyword>
<reference evidence="7 8" key="1">
    <citation type="submission" date="2023-04" db="EMBL/GenBank/DDBJ databases">
        <title>A novel bacteria isolated from coastal sediment.</title>
        <authorList>
            <person name="Liu X.-J."/>
            <person name="Du Z.-J."/>
        </authorList>
    </citation>
    <scope>NUCLEOTIDE SEQUENCE [LARGE SCALE GENOMIC DNA]</scope>
    <source>
        <strain evidence="7 8">SDUM461004</strain>
    </source>
</reference>
<dbReference type="PROSITE" id="PS00079">
    <property type="entry name" value="MULTICOPPER_OXIDASE1"/>
    <property type="match status" value="1"/>
</dbReference>
<comment type="caution">
    <text evidence="7">The sequence shown here is derived from an EMBL/GenBank/DDBJ whole genome shotgun (WGS) entry which is preliminary data.</text>
</comment>
<keyword evidence="3" id="KW-0249">Electron transport</keyword>
<dbReference type="PROSITE" id="PS00196">
    <property type="entry name" value="COPPER_BLUE"/>
    <property type="match status" value="1"/>
</dbReference>
<evidence type="ECO:0000256" key="5">
    <source>
        <dbReference type="SAM" id="SignalP"/>
    </source>
</evidence>
<proteinExistence type="predicted"/>
<dbReference type="Gene3D" id="2.60.40.420">
    <property type="entry name" value="Cupredoxins - blue copper proteins"/>
    <property type="match status" value="1"/>
</dbReference>
<dbReference type="SUPFAM" id="SSF49503">
    <property type="entry name" value="Cupredoxins"/>
    <property type="match status" value="1"/>
</dbReference>
<feature type="signal peptide" evidence="5">
    <location>
        <begin position="1"/>
        <end position="20"/>
    </location>
</feature>
<evidence type="ECO:0000256" key="2">
    <source>
        <dbReference type="ARBA" id="ARBA00022723"/>
    </source>
</evidence>
<gene>
    <name evidence="7" type="ORF">QEH59_02490</name>
</gene>
<dbReference type="Pfam" id="PF00127">
    <property type="entry name" value="Copper-bind"/>
    <property type="match status" value="1"/>
</dbReference>
<dbReference type="PANTHER" id="PTHR38439">
    <property type="entry name" value="AURACYANIN-B"/>
    <property type="match status" value="1"/>
</dbReference>
<dbReference type="Proteomes" id="UP001243717">
    <property type="component" value="Unassembled WGS sequence"/>
</dbReference>
<evidence type="ECO:0000259" key="6">
    <source>
        <dbReference type="Pfam" id="PF00127"/>
    </source>
</evidence>
<evidence type="ECO:0000256" key="1">
    <source>
        <dbReference type="ARBA" id="ARBA00022448"/>
    </source>
</evidence>
<keyword evidence="4" id="KW-0186">Copper</keyword>
<keyword evidence="5" id="KW-0732">Signal</keyword>
<keyword evidence="8" id="KW-1185">Reference proteome</keyword>
<keyword evidence="1" id="KW-0813">Transport</keyword>
<dbReference type="EMBL" id="JARXIC010000003">
    <property type="protein sequence ID" value="MDQ8193276.1"/>
    <property type="molecule type" value="Genomic_DNA"/>
</dbReference>
<feature type="domain" description="Blue (type 1) copper" evidence="6">
    <location>
        <begin position="60"/>
        <end position="178"/>
    </location>
</feature>
<evidence type="ECO:0000256" key="3">
    <source>
        <dbReference type="ARBA" id="ARBA00022982"/>
    </source>
</evidence>
<dbReference type="InterPro" id="IPR050845">
    <property type="entry name" value="Cu-binding_ET"/>
</dbReference>
<organism evidence="7 8">
    <name type="scientific">Thalassobacterium sedimentorum</name>
    <dbReference type="NCBI Taxonomy" id="3041258"/>
    <lineage>
        <taxon>Bacteria</taxon>
        <taxon>Pseudomonadati</taxon>
        <taxon>Verrucomicrobiota</taxon>
        <taxon>Opitutia</taxon>
        <taxon>Puniceicoccales</taxon>
        <taxon>Coraliomargaritaceae</taxon>
        <taxon>Thalassobacterium</taxon>
    </lineage>
</organism>
<dbReference type="InterPro" id="IPR028871">
    <property type="entry name" value="BlueCu_1_BS"/>
</dbReference>
<dbReference type="PROSITE" id="PS51257">
    <property type="entry name" value="PROKAR_LIPOPROTEIN"/>
    <property type="match status" value="1"/>
</dbReference>
<sequence length="179" mass="18795">MKTHTTLLLTPLILLAALMAACKPSGSSDSAAAGSGSAAAAPNPYAVAANAAIGKEVELTANDQMKFNLEFFDVEAGQVVRLTLKNVGSMPKMSMGHNLVILVDNVDEQAFVEAAMNAPVTDYVPADMASSVIAHTKLLGPGESDSITFKAPTKKGRYTFICSFPGHFQVGMKGFMVVR</sequence>
<dbReference type="PANTHER" id="PTHR38439:SF2">
    <property type="entry name" value="OUTER MEMBRANE PROTEIN H.8"/>
    <property type="match status" value="1"/>
</dbReference>
<dbReference type="InterPro" id="IPR033138">
    <property type="entry name" value="Cu_oxidase_CS"/>
</dbReference>
<accession>A0ABU1AET2</accession>